<evidence type="ECO:0000313" key="2">
    <source>
        <dbReference type="Proteomes" id="UP000027059"/>
    </source>
</evidence>
<name>A0A059XR56_9BACT</name>
<dbReference type="InterPro" id="IPR007420">
    <property type="entry name" value="DUF465"/>
</dbReference>
<accession>A0A059XR56</accession>
<dbReference type="KEGG" id="lfp:Y981_11010"/>
<keyword evidence="2" id="KW-1185">Reference proteome</keyword>
<proteinExistence type="predicted"/>
<protein>
    <recommendedName>
        <fullName evidence="3">DUF465 domain-containing protein</fullName>
    </recommendedName>
</protein>
<dbReference type="RefSeq" id="WP_014961847.1">
    <property type="nucleotide sequence ID" value="NZ_CP007243.1"/>
</dbReference>
<gene>
    <name evidence="1" type="ORF">Y981_11010</name>
</gene>
<dbReference type="AlphaFoldDB" id="A0A059XR56"/>
<dbReference type="Pfam" id="PF04325">
    <property type="entry name" value="DUF465"/>
    <property type="match status" value="1"/>
</dbReference>
<dbReference type="EMBL" id="CP007243">
    <property type="protein sequence ID" value="AIA31079.1"/>
    <property type="molecule type" value="Genomic_DNA"/>
</dbReference>
<reference evidence="1 2" key="2">
    <citation type="journal article" date="2015" name="Biomed. Res. Int.">
        <title>Effects of Arsenite Resistance on the Growth and Functional Gene Expression of Leptospirillum ferriphilum and Acidithiobacillus thiooxidans in Pure Culture and Coculture.</title>
        <authorList>
            <person name="Jiang H."/>
            <person name="Liang Y."/>
            <person name="Yin H."/>
            <person name="Xiao Y."/>
            <person name="Guo X."/>
            <person name="Xu Y."/>
            <person name="Hu Q."/>
            <person name="Liu H."/>
            <person name="Liu X."/>
        </authorList>
    </citation>
    <scope>NUCLEOTIDE SEQUENCE [LARGE SCALE GENOMIC DNA]</scope>
    <source>
        <strain evidence="1 2">YSK</strain>
    </source>
</reference>
<evidence type="ECO:0000313" key="1">
    <source>
        <dbReference type="EMBL" id="AIA31079.1"/>
    </source>
</evidence>
<reference evidence="2" key="1">
    <citation type="submission" date="2014-02" db="EMBL/GenBank/DDBJ databases">
        <title>Complete genome sequence and comparative genomic analysis of the nitrogen-fixing bacterium Leptospirillum ferriphilum YSK.</title>
        <authorList>
            <person name="Guo X."/>
            <person name="Yin H."/>
            <person name="Liang Y."/>
            <person name="Hu Q."/>
            <person name="Ma L."/>
            <person name="Xiao Y."/>
            <person name="Zhang X."/>
            <person name="Qiu G."/>
            <person name="Liu X."/>
        </authorList>
    </citation>
    <scope>NUCLEOTIDE SEQUENCE [LARGE SCALE GENOMIC DNA]</scope>
    <source>
        <strain evidence="2">YSK</strain>
    </source>
</reference>
<sequence length="78" mass="9106">MSKNGFSPETSEFPSVADPYHIEKLKNQHQVLEKRLQELSRRAILTPHEENEVRDIKHQKLQIKDWLTRVGGKEIGES</sequence>
<dbReference type="OrthoDB" id="9866497at2"/>
<organism evidence="1 2">
    <name type="scientific">Leptospirillum ferriphilum YSK</name>
    <dbReference type="NCBI Taxonomy" id="1441628"/>
    <lineage>
        <taxon>Bacteria</taxon>
        <taxon>Pseudomonadati</taxon>
        <taxon>Nitrospirota</taxon>
        <taxon>Nitrospiria</taxon>
        <taxon>Nitrospirales</taxon>
        <taxon>Nitrospiraceae</taxon>
        <taxon>Leptospirillum</taxon>
    </lineage>
</organism>
<dbReference type="InterPro" id="IPR038444">
    <property type="entry name" value="DUF465_sf"/>
</dbReference>
<dbReference type="Gene3D" id="6.10.280.50">
    <property type="match status" value="1"/>
</dbReference>
<dbReference type="HOGENOM" id="CLU_2617690_0_0_0"/>
<evidence type="ECO:0008006" key="3">
    <source>
        <dbReference type="Google" id="ProtNLM"/>
    </source>
</evidence>
<dbReference type="Proteomes" id="UP000027059">
    <property type="component" value="Chromosome"/>
</dbReference>